<dbReference type="Proteomes" id="UP000063789">
    <property type="component" value="Chromosome"/>
</dbReference>
<feature type="domain" description="DUF559" evidence="1">
    <location>
        <begin position="208"/>
        <end position="302"/>
    </location>
</feature>
<accession>A0A0N9MUY8</accession>
<reference evidence="2 3" key="2">
    <citation type="journal article" date="2017" name="Int. J. Syst. Evol. Microbiol.">
        <title>Gordonia phthalatica sp. nov., a di-n-butyl phthalate-degrading bacterium isolated from activated sludge.</title>
        <authorList>
            <person name="Jin D."/>
            <person name="Kong X."/>
            <person name="Jia M."/>
            <person name="Yu X."/>
            <person name="Wang X."/>
            <person name="Zhuang X."/>
            <person name="Deng Y."/>
            <person name="Bai Z."/>
        </authorList>
    </citation>
    <scope>NUCLEOTIDE SEQUENCE [LARGE SCALE GENOMIC DNA]</scope>
    <source>
        <strain evidence="2 3">QH-11</strain>
    </source>
</reference>
<dbReference type="PATRIC" id="fig|1136941.3.peg.3820"/>
<sequence length="311" mass="34921">MGEISPITAHWTESPEVAVAHHLAANDGIITIADALNCGFTEAQVESRVKRGLWVSPARGVFLSVEHRLTEAARIRAIAAARPAVIDRLSAAWWHGFRHDHPPEVTASIPRGCKTRARCDIPADLRRRTYPSEDVVEVNGVTVTAPALSILGATAMLDDDEALNFLDRMIQKEVVTVPELTAALDRNRGIHGLGRARKLMAIAAGESEFEAERLFVKLLRQERLTGWKQQVWLCGYRYDFVFPEERIAIEIHGYSFHRWEDRQNRDLTKANAIATAGWLPLAYSWKLLNHHREESMTQVVRAVAARRGELS</sequence>
<gene>
    <name evidence="2" type="ORF">ACH46_18675</name>
</gene>
<proteinExistence type="predicted"/>
<reference evidence="3" key="1">
    <citation type="submission" date="2015-06" db="EMBL/GenBank/DDBJ databases">
        <title>Complete genome sequence and metabolic analysis of phthalate degradation pathway in Gordonia sp. QH-11.</title>
        <authorList>
            <person name="Jin D."/>
            <person name="Kong X."/>
            <person name="Bai Z."/>
        </authorList>
    </citation>
    <scope>NUCLEOTIDE SEQUENCE [LARGE SCALE GENOMIC DNA]</scope>
    <source>
        <strain evidence="3">QH-11</strain>
    </source>
</reference>
<dbReference type="STRING" id="1136941.ACH46_18675"/>
<dbReference type="EMBL" id="CP011853">
    <property type="protein sequence ID" value="ALG87032.1"/>
    <property type="molecule type" value="Genomic_DNA"/>
</dbReference>
<dbReference type="Gene3D" id="3.40.960.10">
    <property type="entry name" value="VSR Endonuclease"/>
    <property type="match status" value="1"/>
</dbReference>
<keyword evidence="3" id="KW-1185">Reference proteome</keyword>
<dbReference type="KEGG" id="goq:ACH46_18675"/>
<dbReference type="InterPro" id="IPR011335">
    <property type="entry name" value="Restrct_endonuc-II-like"/>
</dbReference>
<evidence type="ECO:0000259" key="1">
    <source>
        <dbReference type="Pfam" id="PF04480"/>
    </source>
</evidence>
<name>A0A0N9MUY8_9ACTN</name>
<dbReference type="SUPFAM" id="SSF52980">
    <property type="entry name" value="Restriction endonuclease-like"/>
    <property type="match status" value="1"/>
</dbReference>
<dbReference type="Pfam" id="PF04480">
    <property type="entry name" value="DUF559"/>
    <property type="match status" value="1"/>
</dbReference>
<evidence type="ECO:0000313" key="2">
    <source>
        <dbReference type="EMBL" id="ALG87032.1"/>
    </source>
</evidence>
<dbReference type="InterPro" id="IPR007569">
    <property type="entry name" value="DUF559"/>
</dbReference>
<protein>
    <recommendedName>
        <fullName evidence="1">DUF559 domain-containing protein</fullName>
    </recommendedName>
</protein>
<organism evidence="2 3">
    <name type="scientific">Gordonia phthalatica</name>
    <dbReference type="NCBI Taxonomy" id="1136941"/>
    <lineage>
        <taxon>Bacteria</taxon>
        <taxon>Bacillati</taxon>
        <taxon>Actinomycetota</taxon>
        <taxon>Actinomycetes</taxon>
        <taxon>Mycobacteriales</taxon>
        <taxon>Gordoniaceae</taxon>
        <taxon>Gordonia</taxon>
    </lineage>
</organism>
<dbReference type="AlphaFoldDB" id="A0A0N9MUY8"/>
<evidence type="ECO:0000313" key="3">
    <source>
        <dbReference type="Proteomes" id="UP000063789"/>
    </source>
</evidence>